<dbReference type="Proteomes" id="UP001610446">
    <property type="component" value="Unassembled WGS sequence"/>
</dbReference>
<feature type="region of interest" description="Disordered" evidence="1">
    <location>
        <begin position="1"/>
        <end position="60"/>
    </location>
</feature>
<keyword evidence="3" id="KW-1185">Reference proteome</keyword>
<dbReference type="EMBL" id="JBFXLU010000211">
    <property type="protein sequence ID" value="KAL2834833.1"/>
    <property type="molecule type" value="Genomic_DNA"/>
</dbReference>
<sequence length="60" mass="6403">MSDNLSGSAHKKRHSVFGRLKNVLTGQSKDSENPLTAPEPSVLETSTKPDTKGGLVDPKN</sequence>
<proteinExistence type="predicted"/>
<evidence type="ECO:0000313" key="2">
    <source>
        <dbReference type="EMBL" id="KAL2834833.1"/>
    </source>
</evidence>
<evidence type="ECO:0000313" key="3">
    <source>
        <dbReference type="Proteomes" id="UP001610446"/>
    </source>
</evidence>
<accession>A0ABR4J458</accession>
<evidence type="ECO:0000256" key="1">
    <source>
        <dbReference type="SAM" id="MobiDB-lite"/>
    </source>
</evidence>
<comment type="caution">
    <text evidence="2">The sequence shown here is derived from an EMBL/GenBank/DDBJ whole genome shotgun (WGS) entry which is preliminary data.</text>
</comment>
<organism evidence="2 3">
    <name type="scientific">Aspergillus pseudoustus</name>
    <dbReference type="NCBI Taxonomy" id="1810923"/>
    <lineage>
        <taxon>Eukaryota</taxon>
        <taxon>Fungi</taxon>
        <taxon>Dikarya</taxon>
        <taxon>Ascomycota</taxon>
        <taxon>Pezizomycotina</taxon>
        <taxon>Eurotiomycetes</taxon>
        <taxon>Eurotiomycetidae</taxon>
        <taxon>Eurotiales</taxon>
        <taxon>Aspergillaceae</taxon>
        <taxon>Aspergillus</taxon>
        <taxon>Aspergillus subgen. Nidulantes</taxon>
    </lineage>
</organism>
<name>A0ABR4J458_9EURO</name>
<gene>
    <name evidence="2" type="ORF">BJY01DRAFT_223940</name>
</gene>
<protein>
    <submittedName>
        <fullName evidence="2">Uncharacterized protein</fullName>
    </submittedName>
</protein>
<reference evidence="2 3" key="1">
    <citation type="submission" date="2024-07" db="EMBL/GenBank/DDBJ databases">
        <title>Section-level genome sequencing and comparative genomics of Aspergillus sections Usti and Cavernicolus.</title>
        <authorList>
            <consortium name="Lawrence Berkeley National Laboratory"/>
            <person name="Nybo J.L."/>
            <person name="Vesth T.C."/>
            <person name="Theobald S."/>
            <person name="Frisvad J.C."/>
            <person name="Larsen T.O."/>
            <person name="Kjaerboelling I."/>
            <person name="Rothschild-Mancinelli K."/>
            <person name="Lyhne E.K."/>
            <person name="Kogle M.E."/>
            <person name="Barry K."/>
            <person name="Clum A."/>
            <person name="Na H."/>
            <person name="Ledsgaard L."/>
            <person name="Lin J."/>
            <person name="Lipzen A."/>
            <person name="Kuo A."/>
            <person name="Riley R."/>
            <person name="Mondo S."/>
            <person name="Labutti K."/>
            <person name="Haridas S."/>
            <person name="Pangalinan J."/>
            <person name="Salamov A.A."/>
            <person name="Simmons B.A."/>
            <person name="Magnuson J.K."/>
            <person name="Chen J."/>
            <person name="Drula E."/>
            <person name="Henrissat B."/>
            <person name="Wiebenga A."/>
            <person name="Lubbers R.J."/>
            <person name="Gomes A.C."/>
            <person name="Makela M.R."/>
            <person name="Stajich J."/>
            <person name="Grigoriev I.V."/>
            <person name="Mortensen U.H."/>
            <person name="De Vries R.P."/>
            <person name="Baker S.E."/>
            <person name="Andersen M.R."/>
        </authorList>
    </citation>
    <scope>NUCLEOTIDE SEQUENCE [LARGE SCALE GENOMIC DNA]</scope>
    <source>
        <strain evidence="2 3">CBS 123904</strain>
    </source>
</reference>